<feature type="compositionally biased region" description="Basic and acidic residues" evidence="5">
    <location>
        <begin position="801"/>
        <end position="845"/>
    </location>
</feature>
<dbReference type="InterPro" id="IPR050829">
    <property type="entry name" value="CorA_MIT"/>
</dbReference>
<dbReference type="Gene3D" id="1.20.58.340">
    <property type="entry name" value="Magnesium transport protein CorA, transmembrane region"/>
    <property type="match status" value="1"/>
</dbReference>
<gene>
    <name evidence="7" type="ORF">AJ79_01448</name>
</gene>
<dbReference type="Proteomes" id="UP000223968">
    <property type="component" value="Unassembled WGS sequence"/>
</dbReference>
<dbReference type="OrthoDB" id="341259at2759"/>
<feature type="region of interest" description="Disordered" evidence="5">
    <location>
        <begin position="1"/>
        <end position="39"/>
    </location>
</feature>
<keyword evidence="4 6" id="KW-0472">Membrane</keyword>
<reference evidence="7 8" key="1">
    <citation type="submission" date="2017-10" db="EMBL/GenBank/DDBJ databases">
        <title>Comparative genomics in systemic dimorphic fungi from Ajellomycetaceae.</title>
        <authorList>
            <person name="Munoz J.F."/>
            <person name="Mcewen J.G."/>
            <person name="Clay O.K."/>
            <person name="Cuomo C.A."/>
        </authorList>
    </citation>
    <scope>NUCLEOTIDE SEQUENCE [LARGE SCALE GENOMIC DNA]</scope>
    <source>
        <strain evidence="7 8">UAMH5409</strain>
    </source>
</reference>
<evidence type="ECO:0000256" key="4">
    <source>
        <dbReference type="ARBA" id="ARBA00023136"/>
    </source>
</evidence>
<evidence type="ECO:0000256" key="1">
    <source>
        <dbReference type="ARBA" id="ARBA00004141"/>
    </source>
</evidence>
<evidence type="ECO:0000313" key="8">
    <source>
        <dbReference type="Proteomes" id="UP000223968"/>
    </source>
</evidence>
<dbReference type="GO" id="GO:0046873">
    <property type="term" value="F:metal ion transmembrane transporter activity"/>
    <property type="evidence" value="ECO:0007669"/>
    <property type="project" value="InterPro"/>
</dbReference>
<feature type="transmembrane region" description="Helical" evidence="6">
    <location>
        <begin position="596"/>
        <end position="621"/>
    </location>
</feature>
<feature type="region of interest" description="Disordered" evidence="5">
    <location>
        <begin position="763"/>
        <end position="855"/>
    </location>
</feature>
<keyword evidence="3 6" id="KW-1133">Transmembrane helix</keyword>
<name>A0A2B7XYD3_9EURO</name>
<feature type="transmembrane region" description="Helical" evidence="6">
    <location>
        <begin position="633"/>
        <end position="653"/>
    </location>
</feature>
<comment type="subcellular location">
    <subcellularLocation>
        <location evidence="1">Membrane</location>
        <topology evidence="1">Multi-pass membrane protein</topology>
    </subcellularLocation>
</comment>
<proteinExistence type="predicted"/>
<evidence type="ECO:0000313" key="7">
    <source>
        <dbReference type="EMBL" id="PGH16804.1"/>
    </source>
</evidence>
<evidence type="ECO:0000256" key="2">
    <source>
        <dbReference type="ARBA" id="ARBA00022692"/>
    </source>
</evidence>
<organism evidence="7 8">
    <name type="scientific">Helicocarpus griseus UAMH5409</name>
    <dbReference type="NCBI Taxonomy" id="1447875"/>
    <lineage>
        <taxon>Eukaryota</taxon>
        <taxon>Fungi</taxon>
        <taxon>Dikarya</taxon>
        <taxon>Ascomycota</taxon>
        <taxon>Pezizomycotina</taxon>
        <taxon>Eurotiomycetes</taxon>
        <taxon>Eurotiomycetidae</taxon>
        <taxon>Onygenales</taxon>
        <taxon>Ajellomycetaceae</taxon>
        <taxon>Helicocarpus</taxon>
    </lineage>
</organism>
<sequence length="855" mass="98502">MAPSISRVIPRLRPNTRKHHLDPEARVTPSLPEHDSPASKYREFQISFEAELRELQKDRNLSEDQFNQLKARYLGQDLTANRADKAKGTIVYFKLSAPRENEERPYDEQFYSIDDMLDGKAFRAREVAWTEFCQTSRQPEEQDITANDCPGIRWIHLPINNMAWAEEVLLRILEAYHKPQDLEDGWIEDARSEILHPDYWKLRHNKIPQNPIRGRSMKPYAGVVVSKRQDHPTPTTLVAYLPYLHWERIVAAAYMRHIVRDVEKNKSDWEFDSNTATEMLAHLNANGCYFDELMLRRYLLCKSPLHIRRTLDQSFHPYLQDTQARDYDQVTARYGWDRFVGVESNSQPSEWDLEPPILVVDQCWLWIIGDNTILTCFPTTWRHNDGLRDPLDVREKIMSLLARPRRRESMASAFTLANFILNQCSSSMLQPSSIVKARHKFLDWFSHSIGLLMERQTLCLKTLWSKVEEQKNVDLNDSLFDTTDEFKMLEEAKDIAEELQMIEKVLDGQIETFKLMKTSSSQYRPVPNASKSLNPSGLLLRTRERKRSVRELSVRAKAVTDEILQLLQLKQQQAGISEARYSRKLTEESTNQSRSIMLFTVVTILFLPLSTLASIFGINAAEFGQGEVTIGMIFAYIFPISALCIGLSLYVAFGPFRQRTVNAAKSTKGFLSMLLPSRILEFHRELWQITWTQWRVKKDGANQVVEVQELSVHTEAMRRGHETEASSLNSRVVQVVEGFRGGSLESMDLRSINDNYNYTDDDVDVEDDFFGDEGGITDHEGESIGGESESIESESEEWESIENKSIEREGKSLEKESAESKSVRTRSTSDEGRASSEKGQLRPCDRGFSGRRRSV</sequence>
<accession>A0A2B7XYD3</accession>
<evidence type="ECO:0000256" key="5">
    <source>
        <dbReference type="SAM" id="MobiDB-lite"/>
    </source>
</evidence>
<dbReference type="InterPro" id="IPR002523">
    <property type="entry name" value="MgTranspt_CorA/ZnTranspt_ZntB"/>
</dbReference>
<feature type="compositionally biased region" description="Acidic residues" evidence="5">
    <location>
        <begin position="789"/>
        <end position="800"/>
    </location>
</feature>
<dbReference type="Pfam" id="PF01544">
    <property type="entry name" value="CorA"/>
    <property type="match status" value="1"/>
</dbReference>
<dbReference type="EMBL" id="PDNB01000014">
    <property type="protein sequence ID" value="PGH16804.1"/>
    <property type="molecule type" value="Genomic_DNA"/>
</dbReference>
<dbReference type="InterPro" id="IPR045863">
    <property type="entry name" value="CorA_TM1_TM2"/>
</dbReference>
<keyword evidence="8" id="KW-1185">Reference proteome</keyword>
<dbReference type="AlphaFoldDB" id="A0A2B7XYD3"/>
<protein>
    <submittedName>
        <fullName evidence="7">Uncharacterized protein</fullName>
    </submittedName>
</protein>
<evidence type="ECO:0000256" key="6">
    <source>
        <dbReference type="SAM" id="Phobius"/>
    </source>
</evidence>
<dbReference type="STRING" id="1447875.A0A2B7XYD3"/>
<evidence type="ECO:0000256" key="3">
    <source>
        <dbReference type="ARBA" id="ARBA00022989"/>
    </source>
</evidence>
<comment type="caution">
    <text evidence="7">The sequence shown here is derived from an EMBL/GenBank/DDBJ whole genome shotgun (WGS) entry which is preliminary data.</text>
</comment>
<dbReference type="PANTHER" id="PTHR47685:SF1">
    <property type="entry name" value="MAGNESIUM TRANSPORT PROTEIN CORA"/>
    <property type="match status" value="1"/>
</dbReference>
<keyword evidence="2 6" id="KW-0812">Transmembrane</keyword>
<dbReference type="SUPFAM" id="SSF144083">
    <property type="entry name" value="Magnesium transport protein CorA, transmembrane region"/>
    <property type="match status" value="1"/>
</dbReference>
<dbReference type="GO" id="GO:0016020">
    <property type="term" value="C:membrane"/>
    <property type="evidence" value="ECO:0007669"/>
    <property type="project" value="UniProtKB-SubCell"/>
</dbReference>
<dbReference type="PANTHER" id="PTHR47685">
    <property type="entry name" value="MAGNESIUM TRANSPORT PROTEIN CORA"/>
    <property type="match status" value="1"/>
</dbReference>